<sequence length="139" mass="15797">MEKKRKKTTSFIVLMLIAASVGIFIILPMYQTSTTNGQVTSMTNEEKLEKTLKAMKGVGEVKVYFYYGDMTDEKDDNKLFSQYFRGTEQGTKELTGMLVVSEGASDIFVKNEIRAVVSQVMQLPIHRIIIVPMENKEEK</sequence>
<dbReference type="EMBL" id="LFXJ01000005">
    <property type="protein sequence ID" value="KMY31541.1"/>
    <property type="molecule type" value="Genomic_DNA"/>
</dbReference>
<gene>
    <name evidence="2" type="ORF">ACZ11_04770</name>
</gene>
<name>A0A0K9FBQ7_9BACI</name>
<evidence type="ECO:0000313" key="3">
    <source>
        <dbReference type="Proteomes" id="UP000037326"/>
    </source>
</evidence>
<accession>A0A0K9FBQ7</accession>
<reference evidence="3" key="1">
    <citation type="submission" date="2015-07" db="EMBL/GenBank/DDBJ databases">
        <authorList>
            <consortium name="Consortium for Microbial Forensics and Genomics (microFORGE)"/>
            <person name="Knight B.M."/>
            <person name="Roberts D.P."/>
            <person name="Lin D."/>
            <person name="Hari K."/>
            <person name="Fletcher J."/>
            <person name="Melcher U."/>
            <person name="Blagden T."/>
            <person name="Winegar R.A."/>
        </authorList>
    </citation>
    <scope>NUCLEOTIDE SEQUENCE [LARGE SCALE GENOMIC DNA]</scope>
    <source>
        <strain evidence="3">DSM 23493</strain>
    </source>
</reference>
<organism evidence="2 3">
    <name type="scientific">Lysinibacillus xylanilyticus</name>
    <dbReference type="NCBI Taxonomy" id="582475"/>
    <lineage>
        <taxon>Bacteria</taxon>
        <taxon>Bacillati</taxon>
        <taxon>Bacillota</taxon>
        <taxon>Bacilli</taxon>
        <taxon>Bacillales</taxon>
        <taxon>Bacillaceae</taxon>
        <taxon>Lysinibacillus</taxon>
    </lineage>
</organism>
<dbReference type="GeneID" id="96597610"/>
<evidence type="ECO:0000313" key="2">
    <source>
        <dbReference type="EMBL" id="KMY31541.1"/>
    </source>
</evidence>
<dbReference type="OrthoDB" id="2381602at2"/>
<keyword evidence="1" id="KW-1133">Transmembrane helix</keyword>
<evidence type="ECO:0000256" key="1">
    <source>
        <dbReference type="SAM" id="Phobius"/>
    </source>
</evidence>
<comment type="caution">
    <text evidence="2">The sequence shown here is derived from an EMBL/GenBank/DDBJ whole genome shotgun (WGS) entry which is preliminary data.</text>
</comment>
<feature type="transmembrane region" description="Helical" evidence="1">
    <location>
        <begin position="12"/>
        <end position="30"/>
    </location>
</feature>
<dbReference type="PATRIC" id="fig|582475.4.peg.378"/>
<protein>
    <recommendedName>
        <fullName evidence="4">Stage III sporulation protein AG</fullName>
    </recommendedName>
</protein>
<dbReference type="Proteomes" id="UP000037326">
    <property type="component" value="Unassembled WGS sequence"/>
</dbReference>
<dbReference type="RefSeq" id="WP_049664171.1">
    <property type="nucleotide sequence ID" value="NZ_JBIVOC010000002.1"/>
</dbReference>
<keyword evidence="1" id="KW-0472">Membrane</keyword>
<keyword evidence="1" id="KW-0812">Transmembrane</keyword>
<proteinExistence type="predicted"/>
<dbReference type="AlphaFoldDB" id="A0A0K9FBQ7"/>
<evidence type="ECO:0008006" key="4">
    <source>
        <dbReference type="Google" id="ProtNLM"/>
    </source>
</evidence>